<evidence type="ECO:0000256" key="3">
    <source>
        <dbReference type="ARBA" id="ARBA00022536"/>
    </source>
</evidence>
<dbReference type="PROSITE" id="PS00107">
    <property type="entry name" value="PROTEIN_KINASE_ATP"/>
    <property type="match status" value="1"/>
</dbReference>
<keyword evidence="2" id="KW-0723">Serine/threonine-protein kinase</keyword>
<dbReference type="InterPro" id="IPR001881">
    <property type="entry name" value="EGF-like_Ca-bd_dom"/>
</dbReference>
<keyword evidence="12" id="KW-1015">Disulfide bond</keyword>
<dbReference type="PROSITE" id="PS01187">
    <property type="entry name" value="EGF_CA"/>
    <property type="match status" value="1"/>
</dbReference>
<evidence type="ECO:0000256" key="13">
    <source>
        <dbReference type="ARBA" id="ARBA00023180"/>
    </source>
</evidence>
<dbReference type="PROSITE" id="PS50011">
    <property type="entry name" value="PROTEIN_KINASE_DOM"/>
    <property type="match status" value="1"/>
</dbReference>
<dbReference type="GO" id="GO:0004674">
    <property type="term" value="F:protein serine/threonine kinase activity"/>
    <property type="evidence" value="ECO:0007669"/>
    <property type="project" value="UniProtKB-KW"/>
</dbReference>
<proteinExistence type="predicted"/>
<dbReference type="PANTHER" id="PTHR27005:SF231">
    <property type="entry name" value="PROTEIN KINASE DOMAIN-CONTAINING PROTEIN"/>
    <property type="match status" value="1"/>
</dbReference>
<dbReference type="GO" id="GO:0030247">
    <property type="term" value="F:polysaccharide binding"/>
    <property type="evidence" value="ECO:0007669"/>
    <property type="project" value="InterPro"/>
</dbReference>
<dbReference type="SMART" id="SM00220">
    <property type="entry name" value="S_TKc"/>
    <property type="match status" value="1"/>
</dbReference>
<evidence type="ECO:0000256" key="10">
    <source>
        <dbReference type="ARBA" id="ARBA00022989"/>
    </source>
</evidence>
<dbReference type="Pfam" id="PF13947">
    <property type="entry name" value="GUB_WAK_bind"/>
    <property type="match status" value="2"/>
</dbReference>
<dbReference type="GO" id="GO:0005524">
    <property type="term" value="F:ATP binding"/>
    <property type="evidence" value="ECO:0007669"/>
    <property type="project" value="UniProtKB-UniRule"/>
</dbReference>
<keyword evidence="5 15" id="KW-0812">Transmembrane</keyword>
<dbReference type="InterPro" id="IPR017441">
    <property type="entry name" value="Protein_kinase_ATP_BS"/>
</dbReference>
<dbReference type="InterPro" id="IPR011009">
    <property type="entry name" value="Kinase-like_dom_sf"/>
</dbReference>
<keyword evidence="13" id="KW-0325">Glycoprotein</keyword>
<dbReference type="SUPFAM" id="SSF56112">
    <property type="entry name" value="Protein kinase-like (PK-like)"/>
    <property type="match status" value="1"/>
</dbReference>
<dbReference type="PROSITE" id="PS00108">
    <property type="entry name" value="PROTEIN_KINASE_ST"/>
    <property type="match status" value="1"/>
</dbReference>
<dbReference type="SMART" id="SM00181">
    <property type="entry name" value="EGF"/>
    <property type="match status" value="2"/>
</dbReference>
<evidence type="ECO:0000256" key="12">
    <source>
        <dbReference type="ARBA" id="ARBA00023157"/>
    </source>
</evidence>
<comment type="subcellular location">
    <subcellularLocation>
        <location evidence="1">Membrane</location>
        <topology evidence="1">Single-pass type I membrane protein</topology>
    </subcellularLocation>
</comment>
<dbReference type="Gene3D" id="3.30.200.20">
    <property type="entry name" value="Phosphorylase Kinase, domain 1"/>
    <property type="match status" value="1"/>
</dbReference>
<feature type="domain" description="Protein kinase" evidence="16">
    <location>
        <begin position="590"/>
        <end position="817"/>
    </location>
</feature>
<evidence type="ECO:0000256" key="14">
    <source>
        <dbReference type="PROSITE-ProRule" id="PRU10141"/>
    </source>
</evidence>
<evidence type="ECO:0000313" key="18">
    <source>
        <dbReference type="Proteomes" id="UP000636709"/>
    </source>
</evidence>
<feature type="binding site" evidence="14">
    <location>
        <position position="618"/>
    </location>
    <ligand>
        <name>ATP</name>
        <dbReference type="ChEBI" id="CHEBI:30616"/>
    </ligand>
</feature>
<keyword evidence="18" id="KW-1185">Reference proteome</keyword>
<evidence type="ECO:0000256" key="11">
    <source>
        <dbReference type="ARBA" id="ARBA00023136"/>
    </source>
</evidence>
<keyword evidence="4" id="KW-0808">Transferase</keyword>
<dbReference type="InterPro" id="IPR001245">
    <property type="entry name" value="Ser-Thr/Tyr_kinase_cat_dom"/>
</dbReference>
<evidence type="ECO:0000256" key="2">
    <source>
        <dbReference type="ARBA" id="ARBA00022527"/>
    </source>
</evidence>
<dbReference type="GO" id="GO:0005509">
    <property type="term" value="F:calcium ion binding"/>
    <property type="evidence" value="ECO:0007669"/>
    <property type="project" value="InterPro"/>
</dbReference>
<dbReference type="InterPro" id="IPR008271">
    <property type="entry name" value="Ser/Thr_kinase_AS"/>
</dbReference>
<evidence type="ECO:0000256" key="15">
    <source>
        <dbReference type="SAM" id="Phobius"/>
    </source>
</evidence>
<dbReference type="Gene3D" id="1.10.510.10">
    <property type="entry name" value="Transferase(Phosphotransferase) domain 1"/>
    <property type="match status" value="1"/>
</dbReference>
<dbReference type="GO" id="GO:0007166">
    <property type="term" value="P:cell surface receptor signaling pathway"/>
    <property type="evidence" value="ECO:0007669"/>
    <property type="project" value="InterPro"/>
</dbReference>
<protein>
    <recommendedName>
        <fullName evidence="16">Protein kinase domain-containing protein</fullName>
    </recommendedName>
</protein>
<dbReference type="Proteomes" id="UP000636709">
    <property type="component" value="Unassembled WGS sequence"/>
</dbReference>
<evidence type="ECO:0000313" key="17">
    <source>
        <dbReference type="EMBL" id="KAF8692916.1"/>
    </source>
</evidence>
<keyword evidence="9 14" id="KW-0067">ATP-binding</keyword>
<evidence type="ECO:0000256" key="1">
    <source>
        <dbReference type="ARBA" id="ARBA00004479"/>
    </source>
</evidence>
<evidence type="ECO:0000256" key="9">
    <source>
        <dbReference type="ARBA" id="ARBA00022840"/>
    </source>
</evidence>
<dbReference type="AlphaFoldDB" id="A0A835BCD2"/>
<dbReference type="InterPro" id="IPR018097">
    <property type="entry name" value="EGF_Ca-bd_CS"/>
</dbReference>
<dbReference type="InterPro" id="IPR045274">
    <property type="entry name" value="WAK-like"/>
</dbReference>
<evidence type="ECO:0000256" key="4">
    <source>
        <dbReference type="ARBA" id="ARBA00022679"/>
    </source>
</evidence>
<dbReference type="InterPro" id="IPR000719">
    <property type="entry name" value="Prot_kinase_dom"/>
</dbReference>
<name>A0A835BCD2_9POAL</name>
<dbReference type="InterPro" id="IPR009030">
    <property type="entry name" value="Growth_fac_rcpt_cys_sf"/>
</dbReference>
<dbReference type="FunFam" id="3.30.200.20:FF:000043">
    <property type="entry name" value="Wall-associated receptor kinase 2"/>
    <property type="match status" value="1"/>
</dbReference>
<dbReference type="Gene3D" id="2.10.25.10">
    <property type="entry name" value="Laminin"/>
    <property type="match status" value="2"/>
</dbReference>
<reference evidence="17" key="1">
    <citation type="submission" date="2020-07" db="EMBL/GenBank/DDBJ databases">
        <title>Genome sequence and genetic diversity analysis of an under-domesticated orphan crop, white fonio (Digitaria exilis).</title>
        <authorList>
            <person name="Bennetzen J.L."/>
            <person name="Chen S."/>
            <person name="Ma X."/>
            <person name="Wang X."/>
            <person name="Yssel A.E.J."/>
            <person name="Chaluvadi S.R."/>
            <person name="Johnson M."/>
            <person name="Gangashetty P."/>
            <person name="Hamidou F."/>
            <person name="Sanogo M.D."/>
            <person name="Zwaenepoel A."/>
            <person name="Wallace J."/>
            <person name="Van De Peer Y."/>
            <person name="Van Deynze A."/>
        </authorList>
    </citation>
    <scope>NUCLEOTIDE SEQUENCE</scope>
    <source>
        <tissue evidence="17">Leaves</tissue>
    </source>
</reference>
<dbReference type="EMBL" id="JACEFO010001926">
    <property type="protein sequence ID" value="KAF8692916.1"/>
    <property type="molecule type" value="Genomic_DNA"/>
</dbReference>
<dbReference type="GO" id="GO:0005886">
    <property type="term" value="C:plasma membrane"/>
    <property type="evidence" value="ECO:0007669"/>
    <property type="project" value="TreeGrafter"/>
</dbReference>
<evidence type="ECO:0000256" key="5">
    <source>
        <dbReference type="ARBA" id="ARBA00022692"/>
    </source>
</evidence>
<comment type="caution">
    <text evidence="17">The sequence shown here is derived from an EMBL/GenBank/DDBJ whole genome shotgun (WGS) entry which is preliminary data.</text>
</comment>
<accession>A0A835BCD2</accession>
<dbReference type="InterPro" id="IPR025287">
    <property type="entry name" value="WAK_GUB"/>
</dbReference>
<dbReference type="CDD" id="cd00054">
    <property type="entry name" value="EGF_CA"/>
    <property type="match status" value="1"/>
</dbReference>
<dbReference type="OrthoDB" id="645278at2759"/>
<keyword evidence="7 14" id="KW-0547">Nucleotide-binding</keyword>
<sequence>MPPASAASGDEGLLYLPSAASIAHCPSSCGDFSISYPFGIGAGCFRQGFELTCNHTTQPPKLFLGNSTIQISGIYGDQSLSFQVPIFFNVTLGSGMNNYNLSWTVPAKGMTINSDYNAFFVLGCDFDVSLFDYESNPIGSCMSRNPIGSCMSRCYGEVLPNQGPCNGIGCCFISLLKDISGFHATIIRADNMTTQSDPQHPGIMALVSDGDYYEQNATDLFSSWTNTSNIEGAYLQVAIMDQPSCESAQKNNASYACAAKSNCRNASPYGGYYCFCFGFLDETNPYLLEGCTQDYNPNPKEHCPTSCGNLNISFPFGLEEGCFGNERFRLNCTAAGETLFTIGDAQYHVTGVSVEDGTLTVSNTLNKSSGKEAIITQTDQNGDSEMTGPVEDEFDFSLEYDIVITWAIVNSTCQQAMKNNRTKYACRSVNSDCRNVTHGEILLGYRCMCFSGFTGNPYVQDGCTDIDECLRPNSCNGICKNIPGSYECTPCPHGKEFDSTKRRCVTSTKQRNLLLGTAIGTSCGLGSIVIALGVIVLANKWKKGIQKRIRRAYFKKNQGLLLEQLISDESATSKTKIFSLEELEKATNNFDATRVLGRGGHGTVYKGILSDQRVVAIKNSKIVEQIEIDQFINEVAILSQIIHRNVVKLFGCCLEDEVPLLVYEFISNGTLYEHLHNDTTLKCLLSWDDRIRIATEAAGALAYLHSAASIPIFHRDVKSSNILLDVNFTTKVSDFGASRSLSIDETHVVTIVQGTFGYLDPEYYHTGQLTEKSDVYSFGVILVELLTRKKPIFINDLGAKNRAYPITSLKDFTKGHL</sequence>
<dbReference type="Pfam" id="PF07714">
    <property type="entry name" value="PK_Tyr_Ser-Thr"/>
    <property type="match status" value="1"/>
</dbReference>
<keyword evidence="6" id="KW-0732">Signal</keyword>
<dbReference type="SUPFAM" id="SSF57184">
    <property type="entry name" value="Growth factor receptor domain"/>
    <property type="match status" value="1"/>
</dbReference>
<evidence type="ECO:0000259" key="16">
    <source>
        <dbReference type="PROSITE" id="PS50011"/>
    </source>
</evidence>
<keyword evidence="10 15" id="KW-1133">Transmembrane helix</keyword>
<dbReference type="FunFam" id="1.10.510.10:FF:001550">
    <property type="entry name" value="Wall-associated receptor kinase-like 6"/>
    <property type="match status" value="1"/>
</dbReference>
<gene>
    <name evidence="17" type="ORF">HU200_039274</name>
</gene>
<evidence type="ECO:0000256" key="6">
    <source>
        <dbReference type="ARBA" id="ARBA00022729"/>
    </source>
</evidence>
<keyword evidence="11 15" id="KW-0472">Membrane</keyword>
<dbReference type="FunFam" id="2.10.25.10:FF:000583">
    <property type="entry name" value="Os02g0633066 protein"/>
    <property type="match status" value="1"/>
</dbReference>
<dbReference type="SMART" id="SM00179">
    <property type="entry name" value="EGF_CA"/>
    <property type="match status" value="1"/>
</dbReference>
<dbReference type="PANTHER" id="PTHR27005">
    <property type="entry name" value="WALL-ASSOCIATED RECEPTOR KINASE-LIKE 21"/>
    <property type="match status" value="1"/>
</dbReference>
<keyword evidence="3" id="KW-0245">EGF-like domain</keyword>
<evidence type="ECO:0000256" key="7">
    <source>
        <dbReference type="ARBA" id="ARBA00022741"/>
    </source>
</evidence>
<keyword evidence="8" id="KW-0418">Kinase</keyword>
<dbReference type="InterPro" id="IPR000742">
    <property type="entry name" value="EGF"/>
</dbReference>
<evidence type="ECO:0000256" key="8">
    <source>
        <dbReference type="ARBA" id="ARBA00022777"/>
    </source>
</evidence>
<organism evidence="17 18">
    <name type="scientific">Digitaria exilis</name>
    <dbReference type="NCBI Taxonomy" id="1010633"/>
    <lineage>
        <taxon>Eukaryota</taxon>
        <taxon>Viridiplantae</taxon>
        <taxon>Streptophyta</taxon>
        <taxon>Embryophyta</taxon>
        <taxon>Tracheophyta</taxon>
        <taxon>Spermatophyta</taxon>
        <taxon>Magnoliopsida</taxon>
        <taxon>Liliopsida</taxon>
        <taxon>Poales</taxon>
        <taxon>Poaceae</taxon>
        <taxon>PACMAD clade</taxon>
        <taxon>Panicoideae</taxon>
        <taxon>Panicodae</taxon>
        <taxon>Paniceae</taxon>
        <taxon>Anthephorinae</taxon>
        <taxon>Digitaria</taxon>
    </lineage>
</organism>
<feature type="transmembrane region" description="Helical" evidence="15">
    <location>
        <begin position="513"/>
        <end position="538"/>
    </location>
</feature>